<dbReference type="CDD" id="cd18111">
    <property type="entry name" value="ATP-synt_V_A-type_alpha_C"/>
    <property type="match status" value="1"/>
</dbReference>
<keyword evidence="5" id="KW-1278">Translocase</keyword>
<sequence>MKVFWDLDASLSQKRHFPAISWTESYSLYDDQLKDYMDSVLGSSWSKMVDQAMSLLQEESRLDEIVQLVGVDSLSQKDRLTMNTARSLRQDYLQQDAFDDVDTFTSRTKQFRLLRNILAFHKQTQEAIQLGAYYNEIMEGTTQLRERIARSKFIPEEELEKLNTVYNDIETTVQEIVEKGGME</sequence>
<evidence type="ECO:0000256" key="5">
    <source>
        <dbReference type="ARBA" id="ARBA00022967"/>
    </source>
</evidence>
<dbReference type="GO" id="GO:0005524">
    <property type="term" value="F:ATP binding"/>
    <property type="evidence" value="ECO:0007669"/>
    <property type="project" value="UniProtKB-KW"/>
</dbReference>
<dbReference type="GO" id="GO:0046961">
    <property type="term" value="F:proton-transporting ATPase activity, rotational mechanism"/>
    <property type="evidence" value="ECO:0007669"/>
    <property type="project" value="InterPro"/>
</dbReference>
<dbReference type="InterPro" id="IPR022878">
    <property type="entry name" value="V-ATPase_asu"/>
</dbReference>
<keyword evidence="2" id="KW-0813">Transport</keyword>
<gene>
    <name evidence="8" type="ORF">GCM10025885_20170</name>
</gene>
<evidence type="ECO:0000256" key="3">
    <source>
        <dbReference type="ARBA" id="ARBA00022741"/>
    </source>
</evidence>
<keyword evidence="3" id="KW-0547">Nucleotide-binding</keyword>
<comment type="similarity">
    <text evidence="1">Belongs to the ATPase alpha/beta chains family.</text>
</comment>
<evidence type="ECO:0000256" key="1">
    <source>
        <dbReference type="ARBA" id="ARBA00008936"/>
    </source>
</evidence>
<dbReference type="Gene3D" id="3.40.50.300">
    <property type="entry name" value="P-loop containing nucleotide triphosphate hydrolases"/>
    <property type="match status" value="1"/>
</dbReference>
<keyword evidence="6" id="KW-0406">Ion transport</keyword>
<evidence type="ECO:0000313" key="8">
    <source>
        <dbReference type="EMBL" id="GMA72968.1"/>
    </source>
</evidence>
<dbReference type="FunFam" id="1.10.1140.10:FF:000002">
    <property type="entry name" value="V-type proton ATPase catalytic subunit A"/>
    <property type="match status" value="1"/>
</dbReference>
<organism evidence="8 9">
    <name type="scientific">Tetragenococcus osmophilus</name>
    <dbReference type="NCBI Taxonomy" id="526944"/>
    <lineage>
        <taxon>Bacteria</taxon>
        <taxon>Bacillati</taxon>
        <taxon>Bacillota</taxon>
        <taxon>Bacilli</taxon>
        <taxon>Lactobacillales</taxon>
        <taxon>Enterococcaceae</taxon>
        <taxon>Tetragenococcus</taxon>
    </lineage>
</organism>
<keyword evidence="4" id="KW-0067">ATP-binding</keyword>
<dbReference type="Proteomes" id="UP001157039">
    <property type="component" value="Unassembled WGS sequence"/>
</dbReference>
<evidence type="ECO:0000259" key="7">
    <source>
        <dbReference type="Pfam" id="PF22919"/>
    </source>
</evidence>
<dbReference type="InterPro" id="IPR027417">
    <property type="entry name" value="P-loop_NTPase"/>
</dbReference>
<comment type="caution">
    <text evidence="8">The sequence shown here is derived from an EMBL/GenBank/DDBJ whole genome shotgun (WGS) entry which is preliminary data.</text>
</comment>
<evidence type="ECO:0000313" key="9">
    <source>
        <dbReference type="Proteomes" id="UP001157039"/>
    </source>
</evidence>
<reference evidence="8 9" key="1">
    <citation type="journal article" date="2014" name="Int. J. Syst. Evol. Microbiol.">
        <title>Complete genome sequence of Corynebacterium casei LMG S-19264T (=DSM 44701T), isolated from a smear-ripened cheese.</title>
        <authorList>
            <consortium name="US DOE Joint Genome Institute (JGI-PGF)"/>
            <person name="Walter F."/>
            <person name="Albersmeier A."/>
            <person name="Kalinowski J."/>
            <person name="Ruckert C."/>
        </authorList>
    </citation>
    <scope>NUCLEOTIDE SEQUENCE [LARGE SCALE GENOMIC DNA]</scope>
    <source>
        <strain evidence="8 9">NBRC 114545</strain>
    </source>
</reference>
<protein>
    <recommendedName>
        <fullName evidence="7">ATP synthase A/B type C-terminal domain-containing protein</fullName>
    </recommendedName>
</protein>
<evidence type="ECO:0000256" key="4">
    <source>
        <dbReference type="ARBA" id="ARBA00022840"/>
    </source>
</evidence>
<dbReference type="InterPro" id="IPR055190">
    <property type="entry name" value="ATP-synt_VA_C"/>
</dbReference>
<evidence type="ECO:0000256" key="2">
    <source>
        <dbReference type="ARBA" id="ARBA00022448"/>
    </source>
</evidence>
<dbReference type="SUPFAM" id="SSF47917">
    <property type="entry name" value="C-terminal domain of alpha and beta subunits of F1 ATP synthase"/>
    <property type="match status" value="1"/>
</dbReference>
<dbReference type="Pfam" id="PF22919">
    <property type="entry name" value="ATP-synt_VA_C"/>
    <property type="match status" value="1"/>
</dbReference>
<dbReference type="EMBL" id="BSUW01000001">
    <property type="protein sequence ID" value="GMA72968.1"/>
    <property type="molecule type" value="Genomic_DNA"/>
</dbReference>
<dbReference type="AlphaFoldDB" id="A0AA38CWK9"/>
<accession>A0AA38CWK9</accession>
<dbReference type="PANTHER" id="PTHR43607:SF1">
    <property type="entry name" value="H(+)-TRANSPORTING TWO-SECTOR ATPASE"/>
    <property type="match status" value="1"/>
</dbReference>
<dbReference type="Gene3D" id="1.10.1140.10">
    <property type="entry name" value="Bovine Mitochondrial F1-atpase, Atp Synthase Beta Chain, Chain D, domain 3"/>
    <property type="match status" value="1"/>
</dbReference>
<name>A0AA38CWK9_9ENTE</name>
<feature type="domain" description="ATP synthase A/B type C-terminal" evidence="7">
    <location>
        <begin position="38"/>
        <end position="133"/>
    </location>
</feature>
<dbReference type="GO" id="GO:0046034">
    <property type="term" value="P:ATP metabolic process"/>
    <property type="evidence" value="ECO:0007669"/>
    <property type="project" value="InterPro"/>
</dbReference>
<dbReference type="InterPro" id="IPR024034">
    <property type="entry name" value="ATPase_F1/V1_b/a_C"/>
</dbReference>
<evidence type="ECO:0000256" key="6">
    <source>
        <dbReference type="ARBA" id="ARBA00023065"/>
    </source>
</evidence>
<proteinExistence type="inferred from homology"/>
<dbReference type="PANTHER" id="PTHR43607">
    <property type="entry name" value="V-TYPE PROTON ATPASE CATALYTIC SUBUNIT A"/>
    <property type="match status" value="1"/>
</dbReference>